<reference evidence="9 10" key="1">
    <citation type="submission" date="2020-03" db="EMBL/GenBank/DDBJ databases">
        <authorList>
            <consortium name="Genoscope - CEA"/>
            <person name="William W."/>
        </authorList>
    </citation>
    <scope>NUCLEOTIDE SEQUENCE [LARGE SCALE GENOMIC DNA]</scope>
    <source>
        <strain evidence="10">DSM 16959</strain>
    </source>
</reference>
<dbReference type="PROSITE" id="PS50850">
    <property type="entry name" value="MFS"/>
    <property type="match status" value="1"/>
</dbReference>
<evidence type="ECO:0000256" key="5">
    <source>
        <dbReference type="ARBA" id="ARBA00022692"/>
    </source>
</evidence>
<dbReference type="RefSeq" id="WP_145770570.1">
    <property type="nucleotide sequence ID" value="NZ_LR778301.1"/>
</dbReference>
<evidence type="ECO:0000256" key="4">
    <source>
        <dbReference type="ARBA" id="ARBA00022475"/>
    </source>
</evidence>
<dbReference type="KEGG" id="doe:DENOEST_0479"/>
<dbReference type="NCBIfam" id="TIGR00711">
    <property type="entry name" value="efflux_EmrB"/>
    <property type="match status" value="1"/>
</dbReference>
<proteinExistence type="inferred from homology"/>
<dbReference type="Proteomes" id="UP000515733">
    <property type="component" value="Chromosome"/>
</dbReference>
<dbReference type="CDD" id="cd17503">
    <property type="entry name" value="MFS_LmrB_MDR_like"/>
    <property type="match status" value="1"/>
</dbReference>
<dbReference type="InterPro" id="IPR020846">
    <property type="entry name" value="MFS_dom"/>
</dbReference>
<accession>A0A6S6YIT5</accession>
<dbReference type="Pfam" id="PF07690">
    <property type="entry name" value="MFS_1"/>
    <property type="match status" value="1"/>
</dbReference>
<evidence type="ECO:0000256" key="7">
    <source>
        <dbReference type="ARBA" id="ARBA00023136"/>
    </source>
</evidence>
<keyword evidence="10" id="KW-1185">Reference proteome</keyword>
<keyword evidence="4" id="KW-1003">Cell membrane</keyword>
<name>A0A6S6YIT5_9PROT</name>
<dbReference type="Gene3D" id="1.20.1720.10">
    <property type="entry name" value="Multidrug resistance protein D"/>
    <property type="match status" value="1"/>
</dbReference>
<keyword evidence="3" id="KW-0813">Transport</keyword>
<organism evidence="9 10">
    <name type="scientific">Denitratisoma oestradiolicum</name>
    <dbReference type="NCBI Taxonomy" id="311182"/>
    <lineage>
        <taxon>Bacteria</taxon>
        <taxon>Pseudomonadati</taxon>
        <taxon>Pseudomonadota</taxon>
        <taxon>Betaproteobacteria</taxon>
        <taxon>Nitrosomonadales</taxon>
        <taxon>Sterolibacteriaceae</taxon>
        <taxon>Denitratisoma</taxon>
    </lineage>
</organism>
<dbReference type="Gene3D" id="1.20.1250.20">
    <property type="entry name" value="MFS general substrate transporter like domains"/>
    <property type="match status" value="1"/>
</dbReference>
<dbReference type="InterPro" id="IPR011701">
    <property type="entry name" value="MFS"/>
</dbReference>
<sequence length="517" mass="55940">MVTPYSPLPPIEGKKRLMATLAISVACFMYTLEMAVANLSLPAIAGDLGVSPPQATWVITSYAVTSAIITPLSGWLTARIGQVRLFVYSLLLFALTSLFCGLATSLEMLIAARCLQGAVVAPLMPVAMALLLQAYPPSKAALAMSISMFTMMFSPVVGPVIGGWITENLSWPWIFYINVPIGILVAFACWRLFRDRESPRVRKPVDITGMVLLAIWVRALQIMLDKGREQNWFESGEILALGATALVAFCFFLAWEWYEDHPIVDLRLFANRNFTVGTTLNSLWSFVYLGNILLLPLWLQQSLGFTATWAGLMVAPSGLAAVLMQPIANRLLGLSGVRTLATFGLIMLATATYLRAGFTSGVAPESILPAQIFNGIGSTCFSLASSLLLFNGLSQWQIASASGLSAFVRLMATAMGTSFAATLWDARTYHHRSELVAHITPYDSTISQFMNGAASLGMDISGAVAVVERQLTVQAQTLAANDYSWLSSLLFLGLIGLVWLARPSALQPGAPPPVMEH</sequence>
<dbReference type="SUPFAM" id="SSF103473">
    <property type="entry name" value="MFS general substrate transporter"/>
    <property type="match status" value="1"/>
</dbReference>
<protein>
    <submittedName>
        <fullName evidence="9">Multidrug efflux system protein</fullName>
    </submittedName>
</protein>
<dbReference type="PANTHER" id="PTHR42718:SF9">
    <property type="entry name" value="MAJOR FACILITATOR SUPERFAMILY MULTIDRUG TRANSPORTER MFSC"/>
    <property type="match status" value="1"/>
</dbReference>
<evidence type="ECO:0000256" key="3">
    <source>
        <dbReference type="ARBA" id="ARBA00022448"/>
    </source>
</evidence>
<dbReference type="OrthoDB" id="9807274at2"/>
<feature type="domain" description="Major facilitator superfamily (MFS) profile" evidence="8">
    <location>
        <begin position="19"/>
        <end position="470"/>
    </location>
</feature>
<dbReference type="InterPro" id="IPR004638">
    <property type="entry name" value="EmrB-like"/>
</dbReference>
<dbReference type="AlphaFoldDB" id="A0A6S6YIT5"/>
<keyword evidence="5" id="KW-0812">Transmembrane</keyword>
<keyword evidence="7" id="KW-0472">Membrane</keyword>
<comment type="subcellular location">
    <subcellularLocation>
        <location evidence="1">Cell membrane</location>
        <topology evidence="1">Multi-pass membrane protein</topology>
    </subcellularLocation>
</comment>
<keyword evidence="6" id="KW-1133">Transmembrane helix</keyword>
<evidence type="ECO:0000256" key="2">
    <source>
        <dbReference type="ARBA" id="ARBA00008537"/>
    </source>
</evidence>
<evidence type="ECO:0000313" key="10">
    <source>
        <dbReference type="Proteomes" id="UP000515733"/>
    </source>
</evidence>
<dbReference type="InterPro" id="IPR036259">
    <property type="entry name" value="MFS_trans_sf"/>
</dbReference>
<evidence type="ECO:0000313" key="9">
    <source>
        <dbReference type="EMBL" id="CAB1367644.1"/>
    </source>
</evidence>
<dbReference type="PANTHER" id="PTHR42718">
    <property type="entry name" value="MAJOR FACILITATOR SUPERFAMILY MULTIDRUG TRANSPORTER MFSC"/>
    <property type="match status" value="1"/>
</dbReference>
<evidence type="ECO:0000259" key="8">
    <source>
        <dbReference type="PROSITE" id="PS50850"/>
    </source>
</evidence>
<gene>
    <name evidence="9" type="primary">emrB</name>
    <name evidence="9" type="ORF">DENOEST_0479</name>
</gene>
<dbReference type="GO" id="GO:0005886">
    <property type="term" value="C:plasma membrane"/>
    <property type="evidence" value="ECO:0007669"/>
    <property type="project" value="UniProtKB-SubCell"/>
</dbReference>
<dbReference type="EMBL" id="LR778301">
    <property type="protein sequence ID" value="CAB1367644.1"/>
    <property type="molecule type" value="Genomic_DNA"/>
</dbReference>
<evidence type="ECO:0000256" key="6">
    <source>
        <dbReference type="ARBA" id="ARBA00022989"/>
    </source>
</evidence>
<evidence type="ECO:0000256" key="1">
    <source>
        <dbReference type="ARBA" id="ARBA00004651"/>
    </source>
</evidence>
<comment type="similarity">
    <text evidence="2">Belongs to the major facilitator superfamily. EmrB family.</text>
</comment>
<dbReference type="GO" id="GO:0022857">
    <property type="term" value="F:transmembrane transporter activity"/>
    <property type="evidence" value="ECO:0007669"/>
    <property type="project" value="InterPro"/>
</dbReference>